<organism evidence="2 3">
    <name type="scientific">Digitaria exilis</name>
    <dbReference type="NCBI Taxonomy" id="1010633"/>
    <lineage>
        <taxon>Eukaryota</taxon>
        <taxon>Viridiplantae</taxon>
        <taxon>Streptophyta</taxon>
        <taxon>Embryophyta</taxon>
        <taxon>Tracheophyta</taxon>
        <taxon>Spermatophyta</taxon>
        <taxon>Magnoliopsida</taxon>
        <taxon>Liliopsida</taxon>
        <taxon>Poales</taxon>
        <taxon>Poaceae</taxon>
        <taxon>PACMAD clade</taxon>
        <taxon>Panicoideae</taxon>
        <taxon>Panicodae</taxon>
        <taxon>Paniceae</taxon>
        <taxon>Anthephorinae</taxon>
        <taxon>Digitaria</taxon>
    </lineage>
</organism>
<evidence type="ECO:0000313" key="3">
    <source>
        <dbReference type="Proteomes" id="UP000636709"/>
    </source>
</evidence>
<keyword evidence="3" id="KW-1185">Reference proteome</keyword>
<accession>A0A835EMN6</accession>
<dbReference type="Proteomes" id="UP000636709">
    <property type="component" value="Unassembled WGS sequence"/>
</dbReference>
<gene>
    <name evidence="2" type="ORF">HU200_035786</name>
</gene>
<dbReference type="EMBL" id="JACEFO010001869">
    <property type="protein sequence ID" value="KAF8697600.1"/>
    <property type="molecule type" value="Genomic_DNA"/>
</dbReference>
<dbReference type="PANTHER" id="PTHR33110">
    <property type="entry name" value="F-BOX/KELCH-REPEAT PROTEIN-RELATED"/>
    <property type="match status" value="1"/>
</dbReference>
<dbReference type="AlphaFoldDB" id="A0A835EMN6"/>
<dbReference type="Pfam" id="PF03478">
    <property type="entry name" value="Beta-prop_KIB1-4"/>
    <property type="match status" value="1"/>
</dbReference>
<sequence length="347" mass="38864">MPWIALGDEAYLDIINNTVHKLNLTIPYDGHCHGSVDNLLFLTRGGSGCFMADPFSGAVHPVVDLALFLKQQTRKEMFSLNYYGRRLSIKKVVVDWPQGSSVEPVVATLLTNSINMHENTIFVCRAGTDTVGKKSYRAMSVDLWNVLDIAFFHGNLNAISTCGQLHRVEIRVPSGGNPVMTNVKELDTIGSPRRGSNDDYNEDKMVNLIAYEKIIPTEEAYLVESGDKLLKLNPWIMDSNPGKTVKFTVYEADHSIPLKWKLVRSLCGRALFLGRYGSNFKSVPVGDGHYCAQEDCIYFVHDSGDFGIYNVKSRKMMGSLVPDTEVLPQPQRPWIPTWVFPRSPVCN</sequence>
<protein>
    <recommendedName>
        <fullName evidence="1">KIB1-4 beta-propeller domain-containing protein</fullName>
    </recommendedName>
</protein>
<reference evidence="2" key="1">
    <citation type="submission" date="2020-07" db="EMBL/GenBank/DDBJ databases">
        <title>Genome sequence and genetic diversity analysis of an under-domesticated orphan crop, white fonio (Digitaria exilis).</title>
        <authorList>
            <person name="Bennetzen J.L."/>
            <person name="Chen S."/>
            <person name="Ma X."/>
            <person name="Wang X."/>
            <person name="Yssel A.E.J."/>
            <person name="Chaluvadi S.R."/>
            <person name="Johnson M."/>
            <person name="Gangashetty P."/>
            <person name="Hamidou F."/>
            <person name="Sanogo M.D."/>
            <person name="Zwaenepoel A."/>
            <person name="Wallace J."/>
            <person name="Van De Peer Y."/>
            <person name="Van Deynze A."/>
        </authorList>
    </citation>
    <scope>NUCLEOTIDE SEQUENCE</scope>
    <source>
        <tissue evidence="2">Leaves</tissue>
    </source>
</reference>
<feature type="domain" description="KIB1-4 beta-propeller" evidence="1">
    <location>
        <begin position="17"/>
        <end position="310"/>
    </location>
</feature>
<evidence type="ECO:0000313" key="2">
    <source>
        <dbReference type="EMBL" id="KAF8697600.1"/>
    </source>
</evidence>
<proteinExistence type="predicted"/>
<dbReference type="PANTHER" id="PTHR33110:SF78">
    <property type="entry name" value="OS06G0148900 PROTEIN"/>
    <property type="match status" value="1"/>
</dbReference>
<dbReference type="InterPro" id="IPR005174">
    <property type="entry name" value="KIB1-4_b-propeller"/>
</dbReference>
<comment type="caution">
    <text evidence="2">The sequence shown here is derived from an EMBL/GenBank/DDBJ whole genome shotgun (WGS) entry which is preliminary data.</text>
</comment>
<dbReference type="OrthoDB" id="693862at2759"/>
<name>A0A835EMN6_9POAL</name>
<evidence type="ECO:0000259" key="1">
    <source>
        <dbReference type="Pfam" id="PF03478"/>
    </source>
</evidence>